<keyword evidence="3" id="KW-0963">Cytoplasm</keyword>
<dbReference type="eggNOG" id="ENOG502QS8R">
    <property type="taxonomic scope" value="Eukaryota"/>
</dbReference>
<evidence type="ECO:0000256" key="4">
    <source>
        <dbReference type="ARBA" id="ARBA00022701"/>
    </source>
</evidence>
<keyword evidence="4" id="KW-0493">Microtubule</keyword>
<dbReference type="AlphaFoldDB" id="U5D677"/>
<dbReference type="Proteomes" id="UP000017836">
    <property type="component" value="Unassembled WGS sequence"/>
</dbReference>
<gene>
    <name evidence="9" type="ORF">AMTR_s00047p00081310</name>
</gene>
<dbReference type="InterPro" id="IPR009768">
    <property type="entry name" value="MAP70"/>
</dbReference>
<feature type="region of interest" description="Disordered" evidence="8">
    <location>
        <begin position="339"/>
        <end position="406"/>
    </location>
</feature>
<comment type="similarity">
    <text evidence="2">Belongs to the MAP70 family.</text>
</comment>
<keyword evidence="5 7" id="KW-0175">Coiled coil</keyword>
<dbReference type="OrthoDB" id="1906253at2759"/>
<name>U5D677_AMBTC</name>
<dbReference type="PANTHER" id="PTHR31246:SF5">
    <property type="entry name" value="MICROTUBULE-ASSOCIATED PROTEIN 70-5"/>
    <property type="match status" value="1"/>
</dbReference>
<dbReference type="GO" id="GO:0009832">
    <property type="term" value="P:plant-type cell wall biogenesis"/>
    <property type="evidence" value="ECO:0007669"/>
    <property type="project" value="EnsemblPlants"/>
</dbReference>
<dbReference type="PANTHER" id="PTHR31246">
    <property type="entry name" value="MICROTUBULE-ASSOCIATED PROTEIN 70-2"/>
    <property type="match status" value="1"/>
</dbReference>
<dbReference type="GO" id="GO:0010051">
    <property type="term" value="P:xylem and phloem pattern formation"/>
    <property type="evidence" value="ECO:0007669"/>
    <property type="project" value="EnsemblPlants"/>
</dbReference>
<reference evidence="10" key="1">
    <citation type="journal article" date="2013" name="Science">
        <title>The Amborella genome and the evolution of flowering plants.</title>
        <authorList>
            <consortium name="Amborella Genome Project"/>
        </authorList>
    </citation>
    <scope>NUCLEOTIDE SEQUENCE [LARGE SCALE GENOMIC DNA]</scope>
</reference>
<dbReference type="Gramene" id="ERN17745">
    <property type="protein sequence ID" value="ERN17745"/>
    <property type="gene ID" value="AMTR_s00047p00081310"/>
</dbReference>
<dbReference type="GO" id="GO:0007010">
    <property type="term" value="P:cytoskeleton organization"/>
    <property type="evidence" value="ECO:0007669"/>
    <property type="project" value="InterPro"/>
</dbReference>
<evidence type="ECO:0000313" key="9">
    <source>
        <dbReference type="EMBL" id="ERN17745.1"/>
    </source>
</evidence>
<feature type="compositionally biased region" description="Basic and acidic residues" evidence="8">
    <location>
        <begin position="541"/>
        <end position="565"/>
    </location>
</feature>
<feature type="coiled-coil region" evidence="7">
    <location>
        <begin position="52"/>
        <end position="100"/>
    </location>
</feature>
<evidence type="ECO:0000256" key="7">
    <source>
        <dbReference type="SAM" id="Coils"/>
    </source>
</evidence>
<evidence type="ECO:0000256" key="3">
    <source>
        <dbReference type="ARBA" id="ARBA00022490"/>
    </source>
</evidence>
<organism evidence="9 10">
    <name type="scientific">Amborella trichopoda</name>
    <dbReference type="NCBI Taxonomy" id="13333"/>
    <lineage>
        <taxon>Eukaryota</taxon>
        <taxon>Viridiplantae</taxon>
        <taxon>Streptophyta</taxon>
        <taxon>Embryophyta</taxon>
        <taxon>Tracheophyta</taxon>
        <taxon>Spermatophyta</taxon>
        <taxon>Magnoliopsida</taxon>
        <taxon>Amborellales</taxon>
        <taxon>Amborellaceae</taxon>
        <taxon>Amborella</taxon>
    </lineage>
</organism>
<dbReference type="Pfam" id="PF07058">
    <property type="entry name" value="MAP70"/>
    <property type="match status" value="1"/>
</dbReference>
<feature type="region of interest" description="Disordered" evidence="8">
    <location>
        <begin position="541"/>
        <end position="568"/>
    </location>
</feature>
<dbReference type="KEGG" id="atr:18446114"/>
<protein>
    <recommendedName>
        <fullName evidence="11">Microtubule-associated protein 70-5</fullName>
    </recommendedName>
</protein>
<keyword evidence="6" id="KW-0206">Cytoskeleton</keyword>
<evidence type="ECO:0000256" key="2">
    <source>
        <dbReference type="ARBA" id="ARBA00008825"/>
    </source>
</evidence>
<evidence type="ECO:0000313" key="10">
    <source>
        <dbReference type="Proteomes" id="UP000017836"/>
    </source>
</evidence>
<dbReference type="EMBL" id="KI392311">
    <property type="protein sequence ID" value="ERN17745.1"/>
    <property type="molecule type" value="Genomic_DNA"/>
</dbReference>
<dbReference type="GO" id="GO:0008017">
    <property type="term" value="F:microtubule binding"/>
    <property type="evidence" value="ECO:0007669"/>
    <property type="project" value="InterPro"/>
</dbReference>
<evidence type="ECO:0000256" key="1">
    <source>
        <dbReference type="ARBA" id="ARBA00004245"/>
    </source>
</evidence>
<accession>U5D677</accession>
<proteinExistence type="inferred from homology"/>
<evidence type="ECO:0000256" key="8">
    <source>
        <dbReference type="SAM" id="MobiDB-lite"/>
    </source>
</evidence>
<evidence type="ECO:0000256" key="5">
    <source>
        <dbReference type="ARBA" id="ARBA00023054"/>
    </source>
</evidence>
<sequence>MGDSEELFREDGFHVSSDPIVLELNRLENHLKDNDRELGIAHAEIKALKVTERLKEKAVEELNDDLKKLDEKLRFTENLLEDKNLEIKKLVSERRDALAAQFAAEATLRRVHANQKDEDYIPLDAVLAPMESEIRMCRNEISVLQEDKKALERLTKSKELALLETERMLKIAIERALLVEDLQNQNLELKRQIDICQEENRILDKANRQKVAEVEKLSQTIHELEESILAGGAAANAVRDYQRQILEMNEERRTLERELARVKILANRVATVVANEWKDDNDKVMPVKQWLEERKVLQGEIQRLRDKLNVSERTAKAESQLKDKFKLRLKTLEEGLKQVTTSSPNTEGSHLKQTVKPEPVLGYLSSNMGPRKRSQSQPRASFNAEQSTVQQRPNVTSENSNSNRTLEHVNSLKYKYISGKNLVKKNLWAPRNKLVDDVGKENSERKEDVGLEEFASVGPEVSKDFSAEAHSMQSTPEKDDLNVDCEDIVSGFLYDKLQKEVLNLRKSSQEKDGLLTAKDEEIKMLVKKIDTLTKAMETELKKMRRESASKERELTPRRVQKDPLHKSSTMIISKRAVKSVEVSCNSRG</sequence>
<dbReference type="HOGENOM" id="CLU_023069_0_0_1"/>
<feature type="compositionally biased region" description="Polar residues" evidence="8">
    <location>
        <begin position="375"/>
        <end position="404"/>
    </location>
</feature>
<keyword evidence="10" id="KW-1185">Reference proteome</keyword>
<dbReference type="OMA" id="MLPFDGH"/>
<evidence type="ECO:0000256" key="6">
    <source>
        <dbReference type="ARBA" id="ARBA00023212"/>
    </source>
</evidence>
<evidence type="ECO:0008006" key="11">
    <source>
        <dbReference type="Google" id="ProtNLM"/>
    </source>
</evidence>
<feature type="coiled-coil region" evidence="7">
    <location>
        <begin position="179"/>
        <end position="314"/>
    </location>
</feature>
<comment type="subcellular location">
    <subcellularLocation>
        <location evidence="1">Cytoplasm</location>
        <location evidence="1">Cytoskeleton</location>
    </subcellularLocation>
</comment>
<dbReference type="STRING" id="13333.U5D677"/>
<dbReference type="GO" id="GO:0005874">
    <property type="term" value="C:microtubule"/>
    <property type="evidence" value="ECO:0007669"/>
    <property type="project" value="UniProtKB-KW"/>
</dbReference>
<feature type="compositionally biased region" description="Polar residues" evidence="8">
    <location>
        <begin position="339"/>
        <end position="352"/>
    </location>
</feature>